<dbReference type="EMBL" id="JAWDGP010003788">
    <property type="protein sequence ID" value="KAK3770736.1"/>
    <property type="molecule type" value="Genomic_DNA"/>
</dbReference>
<sequence>MNLVTALRERGMQYIGTVRENRLKGCSLRLEKEIRKVLRRASGSCLEVNPGKMTVWWYENKKVNVITSIVGTEPMTMVKWFDKRKE</sequence>
<gene>
    <name evidence="1" type="ORF">RRG08_019824</name>
    <name evidence="2" type="ORF">RRG08_019826</name>
</gene>
<evidence type="ECO:0000313" key="3">
    <source>
        <dbReference type="Proteomes" id="UP001283361"/>
    </source>
</evidence>
<evidence type="ECO:0000313" key="2">
    <source>
        <dbReference type="EMBL" id="KAK3770738.1"/>
    </source>
</evidence>
<reference evidence="1" key="1">
    <citation type="journal article" date="2023" name="G3 (Bethesda)">
        <title>A reference genome for the long-term kleptoplast-retaining sea slug Elysia crispata morphotype clarki.</title>
        <authorList>
            <person name="Eastman K.E."/>
            <person name="Pendleton A.L."/>
            <person name="Shaikh M.A."/>
            <person name="Suttiyut T."/>
            <person name="Ogas R."/>
            <person name="Tomko P."/>
            <person name="Gavelis G."/>
            <person name="Widhalm J.R."/>
            <person name="Wisecaver J.H."/>
        </authorList>
    </citation>
    <scope>NUCLEOTIDE SEQUENCE</scope>
    <source>
        <strain evidence="1">ECLA1</strain>
    </source>
</reference>
<comment type="caution">
    <text evidence="1">The sequence shown here is derived from an EMBL/GenBank/DDBJ whole genome shotgun (WGS) entry which is preliminary data.</text>
</comment>
<keyword evidence="3" id="KW-1185">Reference proteome</keyword>
<evidence type="ECO:0000313" key="1">
    <source>
        <dbReference type="EMBL" id="KAK3770736.1"/>
    </source>
</evidence>
<accession>A0AAE0ZKS9</accession>
<organism evidence="1 3">
    <name type="scientific">Elysia crispata</name>
    <name type="common">lettuce slug</name>
    <dbReference type="NCBI Taxonomy" id="231223"/>
    <lineage>
        <taxon>Eukaryota</taxon>
        <taxon>Metazoa</taxon>
        <taxon>Spiralia</taxon>
        <taxon>Lophotrochozoa</taxon>
        <taxon>Mollusca</taxon>
        <taxon>Gastropoda</taxon>
        <taxon>Heterobranchia</taxon>
        <taxon>Euthyneura</taxon>
        <taxon>Panpulmonata</taxon>
        <taxon>Sacoglossa</taxon>
        <taxon>Placobranchoidea</taxon>
        <taxon>Plakobranchidae</taxon>
        <taxon>Elysia</taxon>
    </lineage>
</organism>
<dbReference type="PANTHER" id="PTHR47272:SF1">
    <property type="entry name" value="PIGGYBAC TRANSPOSABLE ELEMENT-DERIVED PROTEIN 3-LIKE"/>
    <property type="match status" value="1"/>
</dbReference>
<proteinExistence type="predicted"/>
<dbReference type="EMBL" id="JAWDGP010003788">
    <property type="protein sequence ID" value="KAK3770738.1"/>
    <property type="molecule type" value="Genomic_DNA"/>
</dbReference>
<dbReference type="PANTHER" id="PTHR47272">
    <property type="entry name" value="DDE_TNP_1_7 DOMAIN-CONTAINING PROTEIN"/>
    <property type="match status" value="1"/>
</dbReference>
<dbReference type="AlphaFoldDB" id="A0AAE0ZKS9"/>
<name>A0AAE0ZKS9_9GAST</name>
<dbReference type="Proteomes" id="UP001283361">
    <property type="component" value="Unassembled WGS sequence"/>
</dbReference>
<protein>
    <submittedName>
        <fullName evidence="1">Uncharacterized protein</fullName>
    </submittedName>
</protein>